<evidence type="ECO:0000256" key="4">
    <source>
        <dbReference type="ARBA" id="ARBA00022792"/>
    </source>
</evidence>
<feature type="compositionally biased region" description="Basic and acidic residues" evidence="10">
    <location>
        <begin position="118"/>
        <end position="129"/>
    </location>
</feature>
<sequence>MNINNIHSIRRVIATQNKNIANFKGLCKVNTRSINTINNIKSFNNNNNSNISNSLNEHIKLNSNSNNDINNKNKNVSNYLQFLNNSIKCNNKISQYYNFSNNQSMLFKRQFGTSTPNNKDDKTNLENKSENNQINNNNNSNNNNNNNNNDNQENEHNENTNNSGGNKRYQTYRDGIFSFFSRLIAKVKYFLTRNKPLTSDQRIAIISWAAFGTGALVLIGTTSLVSLILFFANTFEFSELIAKKVGQYLTNNTGITITFERARGDLKTGYIRIENVNVSRTPRPDDHLSSIQLSIRQIDIKLNFLWFLEGKGLIQECLVNGVRGLIDRRTEGVYYNKNMVYPRRKKVSGDFEFEKLEVKDFLITMFLPDRSYRPLPISIYHLESDRFRKQWMLLDLLSCKSIIGKFDNSLFTFTIPQHHRPFNIESDDVLSKQLQSFTNKIQNFRNDNFNFEHFTSGSEENESFYLTHPNPSSQPPQPTLSTSTSSQTTNLNTNNNSNKRNKTQRDEKPEYRELKIDGLNIDILSRNATGPLGWIKEGTFDIDLLLLLPHQVDDKELLETEQVEFGIIPASENPRMNLHLDFKVQLNHLYSVAPLYTPEISYISNALAHPIVAYINSHSKHIPLSFKFAMNVRQFNGSWTPSQASFWDMISASVYEELLNKVQDTKNVTTLKKVASELVNDFVQWLAPHLQASHYHQKEKEEEEELLKLNGNKMVETNKEINNIDNQITLPPTPVKESNKIQETISSPDENISEEEPIEVNQQLVYYQQVQKLLEMQQQKHTLKYK</sequence>
<dbReference type="OMA" id="DFLCAEN"/>
<dbReference type="KEGG" id="dpp:DICPUDRAFT_156422"/>
<comment type="similarity">
    <text evidence="2">Belongs to the MDM31/MDM32 family.</text>
</comment>
<dbReference type="FunCoup" id="F0ZWJ1">
    <property type="interactions" value="27"/>
</dbReference>
<evidence type="ECO:0000256" key="9">
    <source>
        <dbReference type="ARBA" id="ARBA00025191"/>
    </source>
</evidence>
<gene>
    <name evidence="12" type="ORF">DICPUDRAFT_156422</name>
</gene>
<organism evidence="12 13">
    <name type="scientific">Dictyostelium purpureum</name>
    <name type="common">Slime mold</name>
    <dbReference type="NCBI Taxonomy" id="5786"/>
    <lineage>
        <taxon>Eukaryota</taxon>
        <taxon>Amoebozoa</taxon>
        <taxon>Evosea</taxon>
        <taxon>Eumycetozoa</taxon>
        <taxon>Dictyostelia</taxon>
        <taxon>Dictyosteliales</taxon>
        <taxon>Dictyosteliaceae</taxon>
        <taxon>Dictyostelium</taxon>
    </lineage>
</organism>
<dbReference type="GeneID" id="10505531"/>
<dbReference type="InParanoid" id="F0ZWJ1"/>
<comment type="function">
    <text evidence="9">Involved in the organization of the mitochondrial membranes and the global structure of the mitochondria. Also required for mitochondrial distribution and mobility as well as for the maintenance of mitochondrial DNA nucleoids structures.</text>
</comment>
<dbReference type="PANTHER" id="PTHR31068">
    <property type="entry name" value="MITOCHONDRIAL DISTRIBUTION AND MORPHOLOGY PROTEIN 31"/>
    <property type="match status" value="1"/>
</dbReference>
<proteinExistence type="inferred from homology"/>
<dbReference type="Proteomes" id="UP000001064">
    <property type="component" value="Unassembled WGS sequence"/>
</dbReference>
<dbReference type="PANTHER" id="PTHR31068:SF0">
    <property type="entry name" value="MITOCHONDRIAL DISTRIBUTION AND MORPHOLOGY PROTEIN 31"/>
    <property type="match status" value="1"/>
</dbReference>
<keyword evidence="4" id="KW-0999">Mitochondrion inner membrane</keyword>
<dbReference type="GO" id="GO:0007005">
    <property type="term" value="P:mitochondrion organization"/>
    <property type="evidence" value="ECO:0000318"/>
    <property type="project" value="GO_Central"/>
</dbReference>
<feature type="region of interest" description="Disordered" evidence="10">
    <location>
        <begin position="110"/>
        <end position="167"/>
    </location>
</feature>
<keyword evidence="7" id="KW-0496">Mitochondrion</keyword>
<feature type="region of interest" description="Disordered" evidence="10">
    <location>
        <begin position="460"/>
        <end position="511"/>
    </location>
</feature>
<feature type="compositionally biased region" description="Polar residues" evidence="10">
    <location>
        <begin position="741"/>
        <end position="750"/>
    </location>
</feature>
<evidence type="ECO:0000313" key="13">
    <source>
        <dbReference type="Proteomes" id="UP000001064"/>
    </source>
</evidence>
<dbReference type="InterPro" id="IPR012571">
    <property type="entry name" value="Mdm31/Mdm32"/>
</dbReference>
<evidence type="ECO:0000313" key="12">
    <source>
        <dbReference type="EMBL" id="EGC31692.1"/>
    </source>
</evidence>
<feature type="compositionally biased region" description="Low complexity" evidence="10">
    <location>
        <begin position="479"/>
        <end position="498"/>
    </location>
</feature>
<protein>
    <submittedName>
        <fullName evidence="12">Uncharacterized protein</fullName>
    </submittedName>
</protein>
<dbReference type="RefSeq" id="XP_003291790.1">
    <property type="nucleotide sequence ID" value="XM_003291742.1"/>
</dbReference>
<dbReference type="GO" id="GO:0005743">
    <property type="term" value="C:mitochondrial inner membrane"/>
    <property type="evidence" value="ECO:0000318"/>
    <property type="project" value="GO_Central"/>
</dbReference>
<dbReference type="EMBL" id="GL871237">
    <property type="protein sequence ID" value="EGC31692.1"/>
    <property type="molecule type" value="Genomic_DNA"/>
</dbReference>
<dbReference type="Pfam" id="PF08118">
    <property type="entry name" value="MDM31_MDM32"/>
    <property type="match status" value="4"/>
</dbReference>
<evidence type="ECO:0000256" key="2">
    <source>
        <dbReference type="ARBA" id="ARBA00005687"/>
    </source>
</evidence>
<dbReference type="VEuPathDB" id="AmoebaDB:DICPUDRAFT_156422"/>
<feature type="compositionally biased region" description="Low complexity" evidence="10">
    <location>
        <begin position="130"/>
        <end position="151"/>
    </location>
</feature>
<name>F0ZWJ1_DICPU</name>
<reference evidence="13" key="1">
    <citation type="journal article" date="2011" name="Genome Biol.">
        <title>Comparative genomics of the social amoebae Dictyostelium discoideum and Dictyostelium purpureum.</title>
        <authorList>
            <consortium name="US DOE Joint Genome Institute (JGI-PGF)"/>
            <person name="Sucgang R."/>
            <person name="Kuo A."/>
            <person name="Tian X."/>
            <person name="Salerno W."/>
            <person name="Parikh A."/>
            <person name="Feasley C.L."/>
            <person name="Dalin E."/>
            <person name="Tu H."/>
            <person name="Huang E."/>
            <person name="Barry K."/>
            <person name="Lindquist E."/>
            <person name="Shapiro H."/>
            <person name="Bruce D."/>
            <person name="Schmutz J."/>
            <person name="Salamov A."/>
            <person name="Fey P."/>
            <person name="Gaudet P."/>
            <person name="Anjard C."/>
            <person name="Babu M.M."/>
            <person name="Basu S."/>
            <person name="Bushmanova Y."/>
            <person name="van der Wel H."/>
            <person name="Katoh-Kurasawa M."/>
            <person name="Dinh C."/>
            <person name="Coutinho P.M."/>
            <person name="Saito T."/>
            <person name="Elias M."/>
            <person name="Schaap P."/>
            <person name="Kay R.R."/>
            <person name="Henrissat B."/>
            <person name="Eichinger L."/>
            <person name="Rivero F."/>
            <person name="Putnam N.H."/>
            <person name="West C.M."/>
            <person name="Loomis W.F."/>
            <person name="Chisholm R.L."/>
            <person name="Shaulsky G."/>
            <person name="Strassmann J.E."/>
            <person name="Queller D.C."/>
            <person name="Kuspa A."/>
            <person name="Grigoriev I.V."/>
        </authorList>
    </citation>
    <scope>NUCLEOTIDE SEQUENCE [LARGE SCALE GENOMIC DNA]</scope>
    <source>
        <strain evidence="13">QSDP1</strain>
    </source>
</reference>
<keyword evidence="8 11" id="KW-0472">Membrane</keyword>
<accession>F0ZWJ1</accession>
<evidence type="ECO:0000256" key="7">
    <source>
        <dbReference type="ARBA" id="ARBA00023128"/>
    </source>
</evidence>
<feature type="transmembrane region" description="Helical" evidence="11">
    <location>
        <begin position="203"/>
        <end position="232"/>
    </location>
</feature>
<keyword evidence="5" id="KW-0809">Transit peptide</keyword>
<evidence type="ECO:0000256" key="1">
    <source>
        <dbReference type="ARBA" id="ARBA00004273"/>
    </source>
</evidence>
<evidence type="ECO:0000256" key="10">
    <source>
        <dbReference type="SAM" id="MobiDB-lite"/>
    </source>
</evidence>
<keyword evidence="6 11" id="KW-1133">Transmembrane helix</keyword>
<comment type="subcellular location">
    <subcellularLocation>
        <location evidence="1">Mitochondrion inner membrane</location>
    </subcellularLocation>
</comment>
<evidence type="ECO:0000256" key="3">
    <source>
        <dbReference type="ARBA" id="ARBA00022692"/>
    </source>
</evidence>
<keyword evidence="3 11" id="KW-0812">Transmembrane</keyword>
<dbReference type="AlphaFoldDB" id="F0ZWJ1"/>
<evidence type="ECO:0000256" key="11">
    <source>
        <dbReference type="SAM" id="Phobius"/>
    </source>
</evidence>
<evidence type="ECO:0000256" key="6">
    <source>
        <dbReference type="ARBA" id="ARBA00022989"/>
    </source>
</evidence>
<dbReference type="eggNOG" id="ENOG502QQJG">
    <property type="taxonomic scope" value="Eukaryota"/>
</dbReference>
<keyword evidence="13" id="KW-1185">Reference proteome</keyword>
<evidence type="ECO:0000256" key="5">
    <source>
        <dbReference type="ARBA" id="ARBA00022946"/>
    </source>
</evidence>
<evidence type="ECO:0000256" key="8">
    <source>
        <dbReference type="ARBA" id="ARBA00023136"/>
    </source>
</evidence>
<dbReference type="OrthoDB" id="17678at2759"/>
<feature type="region of interest" description="Disordered" evidence="10">
    <location>
        <begin position="725"/>
        <end position="751"/>
    </location>
</feature>
<dbReference type="GO" id="GO:0000001">
    <property type="term" value="P:mitochondrion inheritance"/>
    <property type="evidence" value="ECO:0007669"/>
    <property type="project" value="InterPro"/>
</dbReference>